<feature type="transmembrane region" description="Helical" evidence="7">
    <location>
        <begin position="69"/>
        <end position="86"/>
    </location>
</feature>
<evidence type="ECO:0000256" key="1">
    <source>
        <dbReference type="ARBA" id="ARBA00004651"/>
    </source>
</evidence>
<dbReference type="AlphaFoldDB" id="A0A3B1B4J1"/>
<evidence type="ECO:0000256" key="6">
    <source>
        <dbReference type="ARBA" id="ARBA00023136"/>
    </source>
</evidence>
<keyword evidence="6 7" id="KW-0472">Membrane</keyword>
<dbReference type="CDD" id="cd06854">
    <property type="entry name" value="GT_WbpL_WbcO_like"/>
    <property type="match status" value="1"/>
</dbReference>
<gene>
    <name evidence="8" type="ORF">MNBD_GAMMA24-1143</name>
</gene>
<evidence type="ECO:0000313" key="8">
    <source>
        <dbReference type="EMBL" id="VAX13206.1"/>
    </source>
</evidence>
<dbReference type="GO" id="GO:0005886">
    <property type="term" value="C:plasma membrane"/>
    <property type="evidence" value="ECO:0007669"/>
    <property type="project" value="UniProtKB-SubCell"/>
</dbReference>
<feature type="transmembrane region" description="Helical" evidence="7">
    <location>
        <begin position="231"/>
        <end position="252"/>
    </location>
</feature>
<reference evidence="8" key="1">
    <citation type="submission" date="2018-06" db="EMBL/GenBank/DDBJ databases">
        <authorList>
            <person name="Zhirakovskaya E."/>
        </authorList>
    </citation>
    <scope>NUCLEOTIDE SEQUENCE</scope>
</reference>
<feature type="transmembrane region" description="Helical" evidence="7">
    <location>
        <begin position="204"/>
        <end position="225"/>
    </location>
</feature>
<feature type="transmembrane region" description="Helical" evidence="7">
    <location>
        <begin position="98"/>
        <end position="116"/>
    </location>
</feature>
<dbReference type="PANTHER" id="PTHR22926">
    <property type="entry name" value="PHOSPHO-N-ACETYLMURAMOYL-PENTAPEPTIDE-TRANSFERASE"/>
    <property type="match status" value="1"/>
</dbReference>
<accession>A0A3B1B4J1</accession>
<evidence type="ECO:0000256" key="7">
    <source>
        <dbReference type="SAM" id="Phobius"/>
    </source>
</evidence>
<dbReference type="GO" id="GO:0036380">
    <property type="term" value="F:UDP-N-acetylglucosamine-undecaprenyl-phosphate N-acetylglucosaminephosphotransferase activity"/>
    <property type="evidence" value="ECO:0007669"/>
    <property type="project" value="UniProtKB-EC"/>
</dbReference>
<feature type="transmembrane region" description="Helical" evidence="7">
    <location>
        <begin position="312"/>
        <end position="332"/>
    </location>
</feature>
<sequence>MLFVILSATVSLVLVYLLSRQSSRLVILDQPNERSLHSKPVSRTGGLGILAGILIAGLSLSYSQGYPDYLLSIFFGMILIATVSLIDDKQGVRVRYRLLVHMLAAVVFMRNGLYISTLDTPFFLLELPSGLACILTFVLILWSINLFNFMDGMDGFAGGMAFIGFSVFAVLGMLKGASVYALLAAIIACANGAFLLFNFPPARIFMGDSGSSVLGFLMAVMMIWADSQKIFPLWIGILVFSPFILDASLTLLRRAIKGEKIWQAHRSHLYQRLVLSGWSHKRTVIMEYGMMLVCALLALCSVYFTGKQVQSGVFIASFLFYLLSYYILFRYLKWQESDAKFK</sequence>
<feature type="transmembrane region" description="Helical" evidence="7">
    <location>
        <begin position="6"/>
        <end position="23"/>
    </location>
</feature>
<keyword evidence="5 7" id="KW-1133">Transmembrane helix</keyword>
<dbReference type="GO" id="GO:0044038">
    <property type="term" value="P:cell wall macromolecule biosynthetic process"/>
    <property type="evidence" value="ECO:0007669"/>
    <property type="project" value="TreeGrafter"/>
</dbReference>
<evidence type="ECO:0000256" key="3">
    <source>
        <dbReference type="ARBA" id="ARBA00022679"/>
    </source>
</evidence>
<organism evidence="8">
    <name type="scientific">hydrothermal vent metagenome</name>
    <dbReference type="NCBI Taxonomy" id="652676"/>
    <lineage>
        <taxon>unclassified sequences</taxon>
        <taxon>metagenomes</taxon>
        <taxon>ecological metagenomes</taxon>
    </lineage>
</organism>
<dbReference type="EMBL" id="UOFZ01000106">
    <property type="protein sequence ID" value="VAX13206.1"/>
    <property type="molecule type" value="Genomic_DNA"/>
</dbReference>
<feature type="transmembrane region" description="Helical" evidence="7">
    <location>
        <begin position="180"/>
        <end position="197"/>
    </location>
</feature>
<feature type="transmembrane region" description="Helical" evidence="7">
    <location>
        <begin position="156"/>
        <end position="174"/>
    </location>
</feature>
<evidence type="ECO:0000256" key="4">
    <source>
        <dbReference type="ARBA" id="ARBA00022692"/>
    </source>
</evidence>
<dbReference type="InterPro" id="IPR000715">
    <property type="entry name" value="Glycosyl_transferase_4"/>
</dbReference>
<comment type="subcellular location">
    <subcellularLocation>
        <location evidence="1">Cell membrane</location>
        <topology evidence="1">Multi-pass membrane protein</topology>
    </subcellularLocation>
</comment>
<dbReference type="PANTHER" id="PTHR22926:SF3">
    <property type="entry name" value="UNDECAPRENYL-PHOSPHATE ALPHA-N-ACETYLGLUCOSAMINYL 1-PHOSPHATE TRANSFERASE"/>
    <property type="match status" value="1"/>
</dbReference>
<feature type="transmembrane region" description="Helical" evidence="7">
    <location>
        <begin position="122"/>
        <end position="144"/>
    </location>
</feature>
<keyword evidence="2" id="KW-1003">Cell membrane</keyword>
<dbReference type="EC" id="2.7.8.33" evidence="8"/>
<proteinExistence type="predicted"/>
<evidence type="ECO:0000256" key="2">
    <source>
        <dbReference type="ARBA" id="ARBA00022475"/>
    </source>
</evidence>
<dbReference type="GO" id="GO:0009103">
    <property type="term" value="P:lipopolysaccharide biosynthetic process"/>
    <property type="evidence" value="ECO:0007669"/>
    <property type="project" value="TreeGrafter"/>
</dbReference>
<evidence type="ECO:0000256" key="5">
    <source>
        <dbReference type="ARBA" id="ARBA00022989"/>
    </source>
</evidence>
<dbReference type="Pfam" id="PF00953">
    <property type="entry name" value="Glycos_transf_4"/>
    <property type="match status" value="1"/>
</dbReference>
<keyword evidence="4 7" id="KW-0812">Transmembrane</keyword>
<dbReference type="GO" id="GO:0071555">
    <property type="term" value="P:cell wall organization"/>
    <property type="evidence" value="ECO:0007669"/>
    <property type="project" value="TreeGrafter"/>
</dbReference>
<protein>
    <submittedName>
        <fullName evidence="8">Undecaprenyl-phosphate alpha-N-acetylglucosaminyl 1-phosphate transferase</fullName>
        <ecNumber evidence="8">2.7.8.33</ecNumber>
    </submittedName>
</protein>
<feature type="transmembrane region" description="Helical" evidence="7">
    <location>
        <begin position="288"/>
        <end position="306"/>
    </location>
</feature>
<keyword evidence="3 8" id="KW-0808">Transferase</keyword>
<name>A0A3B1B4J1_9ZZZZ</name>